<feature type="coiled-coil region" evidence="1">
    <location>
        <begin position="48"/>
        <end position="82"/>
    </location>
</feature>
<accession>A0A382FZZ8</accession>
<protein>
    <submittedName>
        <fullName evidence="2">Uncharacterized protein</fullName>
    </submittedName>
</protein>
<organism evidence="2">
    <name type="scientific">marine metagenome</name>
    <dbReference type="NCBI Taxonomy" id="408172"/>
    <lineage>
        <taxon>unclassified sequences</taxon>
        <taxon>metagenomes</taxon>
        <taxon>ecological metagenomes</taxon>
    </lineage>
</organism>
<name>A0A382FZZ8_9ZZZZ</name>
<evidence type="ECO:0000313" key="2">
    <source>
        <dbReference type="EMBL" id="SVB67847.1"/>
    </source>
</evidence>
<keyword evidence="1" id="KW-0175">Coiled coil</keyword>
<proteinExistence type="predicted"/>
<sequence length="160" mass="18421">MDILHFVDRLENVVRESRTLPLSRKLLLDEEKLIDIIDQMRVSVPDIVKQAQKVTAERDRQLAQAQEEAERIKQLAKAESQMILDKDQITKDAHTRAKEIVDDAHRQSAKIYADADKYVIDKFSLMERHLLSIVKQVRNGIQVLQVPDDTQEPAPEDKSA</sequence>
<reference evidence="2" key="1">
    <citation type="submission" date="2018-05" db="EMBL/GenBank/DDBJ databases">
        <authorList>
            <person name="Lanie J.A."/>
            <person name="Ng W.-L."/>
            <person name="Kazmierczak K.M."/>
            <person name="Andrzejewski T.M."/>
            <person name="Davidsen T.M."/>
            <person name="Wayne K.J."/>
            <person name="Tettelin H."/>
            <person name="Glass J.I."/>
            <person name="Rusch D."/>
            <person name="Podicherti R."/>
            <person name="Tsui H.-C.T."/>
            <person name="Winkler M.E."/>
        </authorList>
    </citation>
    <scope>NUCLEOTIDE SEQUENCE</scope>
</reference>
<dbReference type="EMBL" id="UINC01052475">
    <property type="protein sequence ID" value="SVB67847.1"/>
    <property type="molecule type" value="Genomic_DNA"/>
</dbReference>
<dbReference type="AlphaFoldDB" id="A0A382FZZ8"/>
<evidence type="ECO:0000256" key="1">
    <source>
        <dbReference type="SAM" id="Coils"/>
    </source>
</evidence>
<gene>
    <name evidence="2" type="ORF">METZ01_LOCUS220701</name>
</gene>